<feature type="binding site" evidence="11">
    <location>
        <position position="107"/>
    </location>
    <ligand>
        <name>[4Fe-4S] cluster</name>
        <dbReference type="ChEBI" id="CHEBI:49883"/>
    </ligand>
</feature>
<feature type="binding site" evidence="11">
    <location>
        <position position="80"/>
    </location>
    <ligand>
        <name>[4Fe-4S] cluster</name>
        <dbReference type="ChEBI" id="CHEBI:49883"/>
    </ligand>
</feature>
<dbReference type="GO" id="GO:0045892">
    <property type="term" value="P:negative regulation of DNA-templated transcription"/>
    <property type="evidence" value="ECO:0007669"/>
    <property type="project" value="TreeGrafter"/>
</dbReference>
<evidence type="ECO:0000256" key="3">
    <source>
        <dbReference type="ARBA" id="ARBA00022485"/>
    </source>
</evidence>
<evidence type="ECO:0000313" key="15">
    <source>
        <dbReference type="Proteomes" id="UP000546126"/>
    </source>
</evidence>
<dbReference type="Proteomes" id="UP000546126">
    <property type="component" value="Unassembled WGS sequence"/>
</dbReference>
<feature type="domain" description="4Fe-4S Wbl-type" evidence="13">
    <location>
        <begin position="79"/>
        <end position="140"/>
    </location>
</feature>
<evidence type="ECO:0000313" key="14">
    <source>
        <dbReference type="EMBL" id="NUW45581.1"/>
    </source>
</evidence>
<dbReference type="PANTHER" id="PTHR38839:SF6">
    <property type="entry name" value="TRANSCRIPTIONAL REGULATOR WHIB1"/>
    <property type="match status" value="1"/>
</dbReference>
<dbReference type="HAMAP" id="MF_01479">
    <property type="entry name" value="WhiB"/>
    <property type="match status" value="1"/>
</dbReference>
<dbReference type="InterPro" id="IPR003482">
    <property type="entry name" value="Whib"/>
</dbReference>
<keyword evidence="7 11" id="KW-0805">Transcription regulation</keyword>
<dbReference type="GO" id="GO:0051539">
    <property type="term" value="F:4 iron, 4 sulfur cluster binding"/>
    <property type="evidence" value="ECO:0007669"/>
    <property type="project" value="UniProtKB-UniRule"/>
</dbReference>
<comment type="caution">
    <text evidence="14">The sequence shown here is derived from an EMBL/GenBank/DDBJ whole genome shotgun (WGS) entry which is preliminary data.</text>
</comment>
<name>A0A7Y6IWA5_9ACTN</name>
<reference evidence="14 15" key="1">
    <citation type="submission" date="2020-06" db="EMBL/GenBank/DDBJ databases">
        <authorList>
            <person name="Chanama M."/>
        </authorList>
    </citation>
    <scope>NUCLEOTIDE SEQUENCE [LARGE SCALE GENOMIC DNA]</scope>
    <source>
        <strain evidence="14 15">TBRC6557</strain>
    </source>
</reference>
<evidence type="ECO:0000256" key="1">
    <source>
        <dbReference type="ARBA" id="ARBA00004496"/>
    </source>
</evidence>
<keyword evidence="15" id="KW-1185">Reference proteome</keyword>
<evidence type="ECO:0000256" key="12">
    <source>
        <dbReference type="SAM" id="MobiDB-lite"/>
    </source>
</evidence>
<feature type="region of interest" description="Disordered" evidence="12">
    <location>
        <begin position="40"/>
        <end position="78"/>
    </location>
</feature>
<comment type="cofactor">
    <cofactor evidence="11">
        <name>[4Fe-4S] cluster</name>
        <dbReference type="ChEBI" id="CHEBI:49883"/>
    </cofactor>
    <text evidence="11">Binds 1 [4Fe-4S] cluster per subunit. Following nitrosylation of the [4Fe-4S] cluster binds 1 [4Fe-8(NO)] cluster per subunit.</text>
</comment>
<evidence type="ECO:0000256" key="10">
    <source>
        <dbReference type="ARBA" id="ARBA00023163"/>
    </source>
</evidence>
<comment type="PTM">
    <text evidence="11">The Fe-S cluster can be nitrosylated by nitric oxide (NO).</text>
</comment>
<dbReference type="GO" id="GO:0045454">
    <property type="term" value="P:cell redox homeostasis"/>
    <property type="evidence" value="ECO:0007669"/>
    <property type="project" value="TreeGrafter"/>
</dbReference>
<comment type="function">
    <text evidence="11">Acts as a transcriptional regulator. Probably redox-responsive. The apo- but not holo-form probably binds DNA.</text>
</comment>
<keyword evidence="4 11" id="KW-0479">Metal-binding</keyword>
<evidence type="ECO:0000256" key="5">
    <source>
        <dbReference type="ARBA" id="ARBA00023004"/>
    </source>
</evidence>
<dbReference type="GO" id="GO:0003677">
    <property type="term" value="F:DNA binding"/>
    <property type="evidence" value="ECO:0007669"/>
    <property type="project" value="UniProtKB-UniRule"/>
</dbReference>
<dbReference type="GO" id="GO:0005737">
    <property type="term" value="C:cytoplasm"/>
    <property type="evidence" value="ECO:0007669"/>
    <property type="project" value="UniProtKB-SubCell"/>
</dbReference>
<dbReference type="GO" id="GO:0035731">
    <property type="term" value="F:dinitrosyl-iron complex binding"/>
    <property type="evidence" value="ECO:0007669"/>
    <property type="project" value="UniProtKB-UniRule"/>
</dbReference>
<accession>A0A7Y6IWA5</accession>
<dbReference type="PANTHER" id="PTHR38839">
    <property type="entry name" value="TRANSCRIPTIONAL REGULATOR WHID-RELATED"/>
    <property type="match status" value="1"/>
</dbReference>
<protein>
    <recommendedName>
        <fullName evidence="11">Transcriptional regulator WhiB</fullName>
    </recommendedName>
</protein>
<dbReference type="Pfam" id="PF02467">
    <property type="entry name" value="Whib"/>
    <property type="match status" value="1"/>
</dbReference>
<dbReference type="InterPro" id="IPR034768">
    <property type="entry name" value="4FE4S_WBL"/>
</dbReference>
<sequence>MSGKPVPITCRDCGQDGYHGGRGLCRTCYTAHHNAGTLHQWPSVKGDHAWQKTSRHSRPEQEPPSTRSQRGGNWRDDAACRSADPELFFPITSSDDHPQVEQAKAVCRGCPVLHDCLDWVTRNPQWDGIWAATTPRQRLLQPERTSA</sequence>
<keyword evidence="8 11" id="KW-0238">DNA-binding</keyword>
<proteinExistence type="inferred from homology"/>
<organism evidence="14 15">
    <name type="scientific">Nonomuraea rhodomycinica</name>
    <dbReference type="NCBI Taxonomy" id="1712872"/>
    <lineage>
        <taxon>Bacteria</taxon>
        <taxon>Bacillati</taxon>
        <taxon>Actinomycetota</taxon>
        <taxon>Actinomycetes</taxon>
        <taxon>Streptosporangiales</taxon>
        <taxon>Streptosporangiaceae</taxon>
        <taxon>Nonomuraea</taxon>
    </lineage>
</organism>
<evidence type="ECO:0000256" key="11">
    <source>
        <dbReference type="HAMAP-Rule" id="MF_01479"/>
    </source>
</evidence>
<keyword evidence="10 11" id="KW-0804">Transcription</keyword>
<keyword evidence="11" id="KW-0963">Cytoplasm</keyword>
<gene>
    <name evidence="11" type="primary">whiB</name>
    <name evidence="14" type="ORF">HT134_36525</name>
</gene>
<comment type="similarity">
    <text evidence="2 11">Belongs to the WhiB family.</text>
</comment>
<comment type="PTM">
    <text evidence="11">Upon Fe-S cluster removal intramolecular disulfide bonds are formed.</text>
</comment>
<dbReference type="RefSeq" id="WP_175605039.1">
    <property type="nucleotide sequence ID" value="NZ_JABWGO010000012.1"/>
</dbReference>
<keyword evidence="9 11" id="KW-1015">Disulfide bond</keyword>
<keyword evidence="5 11" id="KW-0408">Iron</keyword>
<dbReference type="GO" id="GO:0046872">
    <property type="term" value="F:metal ion binding"/>
    <property type="evidence" value="ECO:0007669"/>
    <property type="project" value="UniProtKB-KW"/>
</dbReference>
<evidence type="ECO:0000256" key="6">
    <source>
        <dbReference type="ARBA" id="ARBA00023014"/>
    </source>
</evidence>
<evidence type="ECO:0000256" key="4">
    <source>
        <dbReference type="ARBA" id="ARBA00022723"/>
    </source>
</evidence>
<dbReference type="EMBL" id="JABWGO010000012">
    <property type="protein sequence ID" value="NUW45581.1"/>
    <property type="molecule type" value="Genomic_DNA"/>
</dbReference>
<comment type="subcellular location">
    <subcellularLocation>
        <location evidence="1 11">Cytoplasm</location>
    </subcellularLocation>
</comment>
<evidence type="ECO:0000256" key="7">
    <source>
        <dbReference type="ARBA" id="ARBA00023015"/>
    </source>
</evidence>
<dbReference type="AlphaFoldDB" id="A0A7Y6IWA5"/>
<evidence type="ECO:0000256" key="8">
    <source>
        <dbReference type="ARBA" id="ARBA00023125"/>
    </source>
</evidence>
<evidence type="ECO:0000259" key="13">
    <source>
        <dbReference type="PROSITE" id="PS51674"/>
    </source>
</evidence>
<feature type="binding site" evidence="11">
    <location>
        <position position="110"/>
    </location>
    <ligand>
        <name>[4Fe-4S] cluster</name>
        <dbReference type="ChEBI" id="CHEBI:49883"/>
    </ligand>
</feature>
<evidence type="ECO:0000256" key="2">
    <source>
        <dbReference type="ARBA" id="ARBA00006597"/>
    </source>
</evidence>
<evidence type="ECO:0000256" key="9">
    <source>
        <dbReference type="ARBA" id="ARBA00023157"/>
    </source>
</evidence>
<keyword evidence="3 11" id="KW-0004">4Fe-4S</keyword>
<dbReference type="GO" id="GO:0047134">
    <property type="term" value="F:protein-disulfide reductase [NAD(P)H] activity"/>
    <property type="evidence" value="ECO:0007669"/>
    <property type="project" value="TreeGrafter"/>
</dbReference>
<keyword evidence="6 11" id="KW-0411">Iron-sulfur</keyword>
<dbReference type="PROSITE" id="PS51674">
    <property type="entry name" value="4FE4S_WBL"/>
    <property type="match status" value="1"/>
</dbReference>
<feature type="binding site" evidence="11">
    <location>
        <position position="116"/>
    </location>
    <ligand>
        <name>[4Fe-4S] cluster</name>
        <dbReference type="ChEBI" id="CHEBI:49883"/>
    </ligand>
</feature>